<protein>
    <recommendedName>
        <fullName evidence="8">Glutamyl-tRNA(Gln) amidotransferase subunit B, mitochondrial</fullName>
        <shortName evidence="8">Glu-AdT subunit B</shortName>
        <ecNumber evidence="8">6.3.5.-</ecNumber>
    </recommendedName>
</protein>
<evidence type="ECO:0000313" key="11">
    <source>
        <dbReference type="Proteomes" id="UP000007266"/>
    </source>
</evidence>
<evidence type="ECO:0000313" key="10">
    <source>
        <dbReference type="EMBL" id="EFA01448.2"/>
    </source>
</evidence>
<dbReference type="GO" id="GO:0005524">
    <property type="term" value="F:ATP binding"/>
    <property type="evidence" value="ECO:0007669"/>
    <property type="project" value="UniProtKB-KW"/>
</dbReference>
<accession>D6WI92</accession>
<dbReference type="HAMAP" id="MF_00121">
    <property type="entry name" value="GatB"/>
    <property type="match status" value="1"/>
</dbReference>
<dbReference type="InParanoid" id="D6WI92"/>
<dbReference type="NCBIfam" id="NF004012">
    <property type="entry name" value="PRK05477.1-2"/>
    <property type="match status" value="1"/>
</dbReference>
<dbReference type="FunCoup" id="D6WI92">
    <property type="interactions" value="836"/>
</dbReference>
<feature type="domain" description="Asn/Gln amidotransferase" evidence="9">
    <location>
        <begin position="368"/>
        <end position="517"/>
    </location>
</feature>
<dbReference type="GO" id="GO:0070681">
    <property type="term" value="P:glutaminyl-tRNAGln biosynthesis via transamidation"/>
    <property type="evidence" value="ECO:0000318"/>
    <property type="project" value="GO_Central"/>
</dbReference>
<organism evidence="10 11">
    <name type="scientific">Tribolium castaneum</name>
    <name type="common">Red flour beetle</name>
    <dbReference type="NCBI Taxonomy" id="7070"/>
    <lineage>
        <taxon>Eukaryota</taxon>
        <taxon>Metazoa</taxon>
        <taxon>Ecdysozoa</taxon>
        <taxon>Arthropoda</taxon>
        <taxon>Hexapoda</taxon>
        <taxon>Insecta</taxon>
        <taxon>Pterygota</taxon>
        <taxon>Neoptera</taxon>
        <taxon>Endopterygota</taxon>
        <taxon>Coleoptera</taxon>
        <taxon>Polyphaga</taxon>
        <taxon>Cucujiformia</taxon>
        <taxon>Tenebrionidae</taxon>
        <taxon>Tenebrionidae incertae sedis</taxon>
        <taxon>Tribolium</taxon>
    </lineage>
</organism>
<dbReference type="FunFam" id="1.10.10.410:FF:000001">
    <property type="entry name" value="Aspartyl/glutamyl-tRNA(Asn/Gln) amidotransferase subunit B"/>
    <property type="match status" value="1"/>
</dbReference>
<keyword evidence="3 8" id="KW-0547">Nucleotide-binding</keyword>
<dbReference type="EC" id="6.3.5.-" evidence="8"/>
<dbReference type="AlphaFoldDB" id="D6WI92"/>
<comment type="subunit">
    <text evidence="8">Subunit of the heterotrimeric GatCAB amidotransferase (AdT) complex, composed of A, B and C subunits.</text>
</comment>
<dbReference type="GO" id="GO:0005739">
    <property type="term" value="C:mitochondrion"/>
    <property type="evidence" value="ECO:0000318"/>
    <property type="project" value="GO_Central"/>
</dbReference>
<dbReference type="Gene3D" id="1.10.10.410">
    <property type="match status" value="1"/>
</dbReference>
<evidence type="ECO:0000256" key="7">
    <source>
        <dbReference type="ARBA" id="ARBA00047913"/>
    </source>
</evidence>
<reference evidence="10 11" key="1">
    <citation type="journal article" date="2008" name="Nature">
        <title>The genome of the model beetle and pest Tribolium castaneum.</title>
        <authorList>
            <consortium name="Tribolium Genome Sequencing Consortium"/>
            <person name="Richards S."/>
            <person name="Gibbs R.A."/>
            <person name="Weinstock G.M."/>
            <person name="Brown S.J."/>
            <person name="Denell R."/>
            <person name="Beeman R.W."/>
            <person name="Gibbs R."/>
            <person name="Beeman R.W."/>
            <person name="Brown S.J."/>
            <person name="Bucher G."/>
            <person name="Friedrich M."/>
            <person name="Grimmelikhuijzen C.J."/>
            <person name="Klingler M."/>
            <person name="Lorenzen M."/>
            <person name="Richards S."/>
            <person name="Roth S."/>
            <person name="Schroder R."/>
            <person name="Tautz D."/>
            <person name="Zdobnov E.M."/>
            <person name="Muzny D."/>
            <person name="Gibbs R.A."/>
            <person name="Weinstock G.M."/>
            <person name="Attaway T."/>
            <person name="Bell S."/>
            <person name="Buhay C.J."/>
            <person name="Chandrabose M.N."/>
            <person name="Chavez D."/>
            <person name="Clerk-Blankenburg K.P."/>
            <person name="Cree A."/>
            <person name="Dao M."/>
            <person name="Davis C."/>
            <person name="Chacko J."/>
            <person name="Dinh H."/>
            <person name="Dugan-Rocha S."/>
            <person name="Fowler G."/>
            <person name="Garner T.T."/>
            <person name="Garnes J."/>
            <person name="Gnirke A."/>
            <person name="Hawes A."/>
            <person name="Hernandez J."/>
            <person name="Hines S."/>
            <person name="Holder M."/>
            <person name="Hume J."/>
            <person name="Jhangiani S.N."/>
            <person name="Joshi V."/>
            <person name="Khan Z.M."/>
            <person name="Jackson L."/>
            <person name="Kovar C."/>
            <person name="Kowis A."/>
            <person name="Lee S."/>
            <person name="Lewis L.R."/>
            <person name="Margolis J."/>
            <person name="Morgan M."/>
            <person name="Nazareth L.V."/>
            <person name="Nguyen N."/>
            <person name="Okwuonu G."/>
            <person name="Parker D."/>
            <person name="Richards S."/>
            <person name="Ruiz S.J."/>
            <person name="Santibanez J."/>
            <person name="Savard J."/>
            <person name="Scherer S.E."/>
            <person name="Schneider B."/>
            <person name="Sodergren E."/>
            <person name="Tautz D."/>
            <person name="Vattahil S."/>
            <person name="Villasana D."/>
            <person name="White C.S."/>
            <person name="Wright R."/>
            <person name="Park Y."/>
            <person name="Beeman R.W."/>
            <person name="Lord J."/>
            <person name="Oppert B."/>
            <person name="Lorenzen M."/>
            <person name="Brown S."/>
            <person name="Wang L."/>
            <person name="Savard J."/>
            <person name="Tautz D."/>
            <person name="Richards S."/>
            <person name="Weinstock G."/>
            <person name="Gibbs R.A."/>
            <person name="Liu Y."/>
            <person name="Worley K."/>
            <person name="Weinstock G."/>
            <person name="Elsik C.G."/>
            <person name="Reese J.T."/>
            <person name="Elhaik E."/>
            <person name="Landan G."/>
            <person name="Graur D."/>
            <person name="Arensburger P."/>
            <person name="Atkinson P."/>
            <person name="Beeman R.W."/>
            <person name="Beidler J."/>
            <person name="Brown S.J."/>
            <person name="Demuth J.P."/>
            <person name="Drury D.W."/>
            <person name="Du Y.Z."/>
            <person name="Fujiwara H."/>
            <person name="Lorenzen M."/>
            <person name="Maselli V."/>
            <person name="Osanai M."/>
            <person name="Park Y."/>
            <person name="Robertson H.M."/>
            <person name="Tu Z."/>
            <person name="Wang J.J."/>
            <person name="Wang S."/>
            <person name="Richards S."/>
            <person name="Song H."/>
            <person name="Zhang L."/>
            <person name="Sodergren E."/>
            <person name="Werner D."/>
            <person name="Stanke M."/>
            <person name="Morgenstern B."/>
            <person name="Solovyev V."/>
            <person name="Kosarev P."/>
            <person name="Brown G."/>
            <person name="Chen H.C."/>
            <person name="Ermolaeva O."/>
            <person name="Hlavina W."/>
            <person name="Kapustin Y."/>
            <person name="Kiryutin B."/>
            <person name="Kitts P."/>
            <person name="Maglott D."/>
            <person name="Pruitt K."/>
            <person name="Sapojnikov V."/>
            <person name="Souvorov A."/>
            <person name="Mackey A.J."/>
            <person name="Waterhouse R.M."/>
            <person name="Wyder S."/>
            <person name="Zdobnov E.M."/>
            <person name="Zdobnov E.M."/>
            <person name="Wyder S."/>
            <person name="Kriventseva E.V."/>
            <person name="Kadowaki T."/>
            <person name="Bork P."/>
            <person name="Aranda M."/>
            <person name="Bao R."/>
            <person name="Beermann A."/>
            <person name="Berns N."/>
            <person name="Bolognesi R."/>
            <person name="Bonneton F."/>
            <person name="Bopp D."/>
            <person name="Brown S.J."/>
            <person name="Bucher G."/>
            <person name="Butts T."/>
            <person name="Chaumot A."/>
            <person name="Denell R.E."/>
            <person name="Ferrier D.E."/>
            <person name="Friedrich M."/>
            <person name="Gordon C.M."/>
            <person name="Jindra M."/>
            <person name="Klingler M."/>
            <person name="Lan Q."/>
            <person name="Lattorff H.M."/>
            <person name="Laudet V."/>
            <person name="von Levetsow C."/>
            <person name="Liu Z."/>
            <person name="Lutz R."/>
            <person name="Lynch J.A."/>
            <person name="da Fonseca R.N."/>
            <person name="Posnien N."/>
            <person name="Reuter R."/>
            <person name="Roth S."/>
            <person name="Savard J."/>
            <person name="Schinko J.B."/>
            <person name="Schmitt C."/>
            <person name="Schoppmeier M."/>
            <person name="Schroder R."/>
            <person name="Shippy T.D."/>
            <person name="Simonnet F."/>
            <person name="Marques-Souza H."/>
            <person name="Tautz D."/>
            <person name="Tomoyasu Y."/>
            <person name="Trauner J."/>
            <person name="Van der Zee M."/>
            <person name="Vervoort M."/>
            <person name="Wittkopp N."/>
            <person name="Wimmer E.A."/>
            <person name="Yang X."/>
            <person name="Jones A.K."/>
            <person name="Sattelle D.B."/>
            <person name="Ebert P.R."/>
            <person name="Nelson D."/>
            <person name="Scott J.G."/>
            <person name="Beeman R.W."/>
            <person name="Muthukrishnan S."/>
            <person name="Kramer K.J."/>
            <person name="Arakane Y."/>
            <person name="Beeman R.W."/>
            <person name="Zhu Q."/>
            <person name="Hogenkamp D."/>
            <person name="Dixit R."/>
            <person name="Oppert B."/>
            <person name="Jiang H."/>
            <person name="Zou Z."/>
            <person name="Marshall J."/>
            <person name="Elpidina E."/>
            <person name="Vinokurov K."/>
            <person name="Oppert C."/>
            <person name="Zou Z."/>
            <person name="Evans J."/>
            <person name="Lu Z."/>
            <person name="Zhao P."/>
            <person name="Sumathipala N."/>
            <person name="Altincicek B."/>
            <person name="Vilcinskas A."/>
            <person name="Williams M."/>
            <person name="Hultmark D."/>
            <person name="Hetru C."/>
            <person name="Jiang H."/>
            <person name="Grimmelikhuijzen C.J."/>
            <person name="Hauser F."/>
            <person name="Cazzamali G."/>
            <person name="Williamson M."/>
            <person name="Park Y."/>
            <person name="Li B."/>
            <person name="Tanaka Y."/>
            <person name="Predel R."/>
            <person name="Neupert S."/>
            <person name="Schachtner J."/>
            <person name="Verleyen P."/>
            <person name="Raible F."/>
            <person name="Bork P."/>
            <person name="Friedrich M."/>
            <person name="Walden K.K."/>
            <person name="Robertson H.M."/>
            <person name="Angeli S."/>
            <person name="Foret S."/>
            <person name="Bucher G."/>
            <person name="Schuetz S."/>
            <person name="Maleszka R."/>
            <person name="Wimmer E.A."/>
            <person name="Beeman R.W."/>
            <person name="Lorenzen M."/>
            <person name="Tomoyasu Y."/>
            <person name="Miller S.C."/>
            <person name="Grossmann D."/>
            <person name="Bucher G."/>
        </authorList>
    </citation>
    <scope>NUCLEOTIDE SEQUENCE [LARGE SCALE GENOMIC DNA]</scope>
    <source>
        <strain evidence="10 11">Georgia GA2</strain>
    </source>
</reference>
<dbReference type="PANTHER" id="PTHR11659">
    <property type="entry name" value="GLUTAMYL-TRNA GLN AMIDOTRANSFERASE SUBUNIT B MITOCHONDRIAL AND PROKARYOTIC PET112-RELATED"/>
    <property type="match status" value="1"/>
</dbReference>
<keyword evidence="4 8" id="KW-0067">ATP-binding</keyword>
<dbReference type="SUPFAM" id="SSF89095">
    <property type="entry name" value="GatB/YqeY motif"/>
    <property type="match status" value="1"/>
</dbReference>
<dbReference type="InterPro" id="IPR014746">
    <property type="entry name" value="Gln_synth/guanido_kin_cat_dom"/>
</dbReference>
<dbReference type="InterPro" id="IPR017959">
    <property type="entry name" value="Asn/Gln-tRNA_amidoTrfase_suB/E"/>
</dbReference>
<dbReference type="NCBIfam" id="NF004014">
    <property type="entry name" value="PRK05477.1-4"/>
    <property type="match status" value="1"/>
</dbReference>
<comment type="similarity">
    <text evidence="1 8">Belongs to the GatB/GatE family. GatB subfamily.</text>
</comment>
<dbReference type="InterPro" id="IPR023168">
    <property type="entry name" value="GatB_Yqey_C_2"/>
</dbReference>
<evidence type="ECO:0000256" key="6">
    <source>
        <dbReference type="ARBA" id="ARBA00047380"/>
    </source>
</evidence>
<comment type="catalytic activity">
    <reaction evidence="6">
        <text>L-aspartyl-tRNA(Asn) + L-glutamine + ATP + H2O = L-asparaginyl-tRNA(Asn) + L-glutamate + ADP + phosphate + 2 H(+)</text>
        <dbReference type="Rhea" id="RHEA:14513"/>
        <dbReference type="Rhea" id="RHEA-COMP:9674"/>
        <dbReference type="Rhea" id="RHEA-COMP:9677"/>
        <dbReference type="ChEBI" id="CHEBI:15377"/>
        <dbReference type="ChEBI" id="CHEBI:15378"/>
        <dbReference type="ChEBI" id="CHEBI:29985"/>
        <dbReference type="ChEBI" id="CHEBI:30616"/>
        <dbReference type="ChEBI" id="CHEBI:43474"/>
        <dbReference type="ChEBI" id="CHEBI:58359"/>
        <dbReference type="ChEBI" id="CHEBI:78515"/>
        <dbReference type="ChEBI" id="CHEBI:78516"/>
        <dbReference type="ChEBI" id="CHEBI:456216"/>
    </reaction>
</comment>
<keyword evidence="11" id="KW-1185">Reference proteome</keyword>
<sequence length="520" mass="58284">MFNKFTHHFRRDCHLCRRTRRLFSSKAGANNQWNSVVGLEVHAQINTTSKLFSGASTKFSAPVNANVALFDCAIPGTLPVLNKKCVEFGVLTALALNCRINPVSTFDRKHYFYADLPAGYQITQQRHPLANDGRLEFQVFSPGVHKAPYKRQVRIKQLQLEQDSGKSLHDTDRSLVDLNRAGVPLMEVVFEPDLSDGEEAAALVKELIAILQRLGTCSCKMEEGALRVDANVSINRQGEALGVRTEIKNIGSVRGVAGAIRYEIERQIQVKESGGAVENETRAWDALGKVTVSMRDKEQVQDYRYMPEPNLPPLHVAMGPVSQGCVSVDSLKSSLPELPEGTRVRLRESSGLTLEQSIILVNDSSLLNLFEDVWRAKKIEGKLLANLLINEYTSILNKMDLEPSQFSFNSDYFGEIAVLLQNGEITRNTVKLVLDEIIQGSTKRPLEIVREKNWLQITDEDALRQLCQEALDQNEKVVKQYKGGKTKVFKALLGYVATKSKQRADMKKCDKILKELLNKQ</sequence>
<evidence type="ECO:0000259" key="9">
    <source>
        <dbReference type="SMART" id="SM00845"/>
    </source>
</evidence>
<evidence type="ECO:0000256" key="2">
    <source>
        <dbReference type="ARBA" id="ARBA00022598"/>
    </source>
</evidence>
<dbReference type="InterPro" id="IPR018027">
    <property type="entry name" value="Asn/Gln_amidotransferase"/>
</dbReference>
<dbReference type="eggNOG" id="KOG2438">
    <property type="taxonomic scope" value="Eukaryota"/>
</dbReference>
<dbReference type="HOGENOM" id="CLU_019240_1_1_1"/>
<name>D6WI92_TRICA</name>
<proteinExistence type="inferred from homology"/>
<evidence type="ECO:0000256" key="4">
    <source>
        <dbReference type="ARBA" id="ARBA00022840"/>
    </source>
</evidence>
<dbReference type="STRING" id="7070.D6WI92"/>
<keyword evidence="5 8" id="KW-0648">Protein biosynthesis</keyword>
<dbReference type="OMA" id="ARKWWMG"/>
<dbReference type="NCBIfam" id="TIGR00133">
    <property type="entry name" value="gatB"/>
    <property type="match status" value="1"/>
</dbReference>
<dbReference type="GO" id="GO:0030956">
    <property type="term" value="C:glutamyl-tRNA(Gln) amidotransferase complex"/>
    <property type="evidence" value="ECO:0000318"/>
    <property type="project" value="GO_Central"/>
</dbReference>
<keyword evidence="2 8" id="KW-0436">Ligase</keyword>
<comment type="subcellular location">
    <subcellularLocation>
        <location evidence="8">Mitochondrion</location>
    </subcellularLocation>
</comment>
<evidence type="ECO:0000256" key="1">
    <source>
        <dbReference type="ARBA" id="ARBA00005306"/>
    </source>
</evidence>
<reference evidence="10 11" key="2">
    <citation type="journal article" date="2010" name="Nucleic Acids Res.">
        <title>BeetleBase in 2010: revisions to provide comprehensive genomic information for Tribolium castaneum.</title>
        <authorList>
            <person name="Kim H.S."/>
            <person name="Murphy T."/>
            <person name="Xia J."/>
            <person name="Caragea D."/>
            <person name="Park Y."/>
            <person name="Beeman R.W."/>
            <person name="Lorenzen M.D."/>
            <person name="Butcher S."/>
            <person name="Manak J.R."/>
            <person name="Brown S.J."/>
        </authorList>
    </citation>
    <scope>GENOME REANNOTATION</scope>
    <source>
        <strain evidence="10 11">Georgia GA2</strain>
    </source>
</reference>
<comment type="catalytic activity">
    <reaction evidence="7 8">
        <text>L-glutamyl-tRNA(Gln) + L-glutamine + ATP + H2O = L-glutaminyl-tRNA(Gln) + L-glutamate + ADP + phosphate + H(+)</text>
        <dbReference type="Rhea" id="RHEA:17521"/>
        <dbReference type="Rhea" id="RHEA-COMP:9681"/>
        <dbReference type="Rhea" id="RHEA-COMP:9684"/>
        <dbReference type="ChEBI" id="CHEBI:15377"/>
        <dbReference type="ChEBI" id="CHEBI:15378"/>
        <dbReference type="ChEBI" id="CHEBI:29985"/>
        <dbReference type="ChEBI" id="CHEBI:30616"/>
        <dbReference type="ChEBI" id="CHEBI:43474"/>
        <dbReference type="ChEBI" id="CHEBI:58359"/>
        <dbReference type="ChEBI" id="CHEBI:78520"/>
        <dbReference type="ChEBI" id="CHEBI:78521"/>
        <dbReference type="ChEBI" id="CHEBI:456216"/>
    </reaction>
</comment>
<dbReference type="Pfam" id="PF02637">
    <property type="entry name" value="GatB_Yqey"/>
    <property type="match status" value="1"/>
</dbReference>
<evidence type="ECO:0000256" key="3">
    <source>
        <dbReference type="ARBA" id="ARBA00022741"/>
    </source>
</evidence>
<evidence type="ECO:0000256" key="5">
    <source>
        <dbReference type="ARBA" id="ARBA00022917"/>
    </source>
</evidence>
<comment type="function">
    <text evidence="8">Allows the formation of correctly charged Gln-tRNA(Gln) through the transamidation of misacylated Glu-tRNA(Gln) in the mitochondria. The reaction takes place in the presence of glutamine and ATP through an activated gamma-phospho-Glu-tRNA(Gln).</text>
</comment>
<dbReference type="InterPro" id="IPR006075">
    <property type="entry name" value="Asn/Gln-tRNA_Trfase_suB/E_cat"/>
</dbReference>
<dbReference type="SMART" id="SM00845">
    <property type="entry name" value="GatB_Yqey"/>
    <property type="match status" value="1"/>
</dbReference>
<dbReference type="Pfam" id="PF02934">
    <property type="entry name" value="GatB_N"/>
    <property type="match status" value="1"/>
</dbReference>
<dbReference type="GO" id="GO:0050566">
    <property type="term" value="F:asparaginyl-tRNA synthase (glutamine-hydrolyzing) activity"/>
    <property type="evidence" value="ECO:0007669"/>
    <property type="project" value="RHEA"/>
</dbReference>
<dbReference type="GO" id="GO:0032543">
    <property type="term" value="P:mitochondrial translation"/>
    <property type="evidence" value="ECO:0000318"/>
    <property type="project" value="GO_Central"/>
</dbReference>
<dbReference type="GO" id="GO:0050567">
    <property type="term" value="F:glutaminyl-tRNA synthase (glutamine-hydrolyzing) activity"/>
    <property type="evidence" value="ECO:0007669"/>
    <property type="project" value="UniProtKB-UniRule"/>
</dbReference>
<keyword evidence="8" id="KW-0496">Mitochondrion</keyword>
<gene>
    <name evidence="10" type="primary">AUGUSTUS-3.0.2_30768</name>
    <name evidence="10" type="ORF">TcasGA2_TC030768</name>
</gene>
<dbReference type="PANTHER" id="PTHR11659:SF0">
    <property type="entry name" value="GLUTAMYL-TRNA(GLN) AMIDOTRANSFERASE SUBUNIT B, MITOCHONDRIAL"/>
    <property type="match status" value="1"/>
</dbReference>
<evidence type="ECO:0000256" key="8">
    <source>
        <dbReference type="HAMAP-Rule" id="MF_03147"/>
    </source>
</evidence>
<dbReference type="SUPFAM" id="SSF55931">
    <property type="entry name" value="Glutamine synthetase/guanido kinase"/>
    <property type="match status" value="1"/>
</dbReference>
<dbReference type="Proteomes" id="UP000007266">
    <property type="component" value="Linkage group 3"/>
</dbReference>
<dbReference type="EMBL" id="KQ971321">
    <property type="protein sequence ID" value="EFA01448.2"/>
    <property type="molecule type" value="Genomic_DNA"/>
</dbReference>
<dbReference type="InterPro" id="IPR004413">
    <property type="entry name" value="GatB"/>
</dbReference>
<dbReference type="InterPro" id="IPR003789">
    <property type="entry name" value="Asn/Gln_tRNA_amidoTrase-B-like"/>
</dbReference>